<keyword evidence="1" id="KW-0472">Membrane</keyword>
<evidence type="ECO:0000313" key="2">
    <source>
        <dbReference type="EMBL" id="PWF55738.1"/>
    </source>
</evidence>
<evidence type="ECO:0000313" key="3">
    <source>
        <dbReference type="Proteomes" id="UP000241421"/>
    </source>
</evidence>
<dbReference type="InterPro" id="IPR019253">
    <property type="entry name" value="DUF2244_TM"/>
</dbReference>
<protein>
    <submittedName>
        <fullName evidence="2">DUF2244 domain-containing protein</fullName>
    </submittedName>
</protein>
<dbReference type="AlphaFoldDB" id="A0A2U2I7N7"/>
<proteinExistence type="predicted"/>
<dbReference type="EMBL" id="PXWF02000005">
    <property type="protein sequence ID" value="PWF55738.1"/>
    <property type="molecule type" value="Genomic_DNA"/>
</dbReference>
<reference evidence="2 3" key="1">
    <citation type="submission" date="2018-04" db="EMBL/GenBank/DDBJ databases">
        <title>Massilia violaceinigra sp. nov., a novel purple-pigmented bacterium isolated from Tianshan glacier, Xinjiang, China.</title>
        <authorList>
            <person name="Wang H."/>
        </authorList>
    </citation>
    <scope>NUCLEOTIDE SEQUENCE [LARGE SCALE GENOMIC DNA]</scope>
    <source>
        <strain evidence="2 3">B448-2</strain>
    </source>
</reference>
<dbReference type="Pfam" id="PF10003">
    <property type="entry name" value="DUF2244"/>
    <property type="match status" value="1"/>
</dbReference>
<keyword evidence="1" id="KW-0812">Transmembrane</keyword>
<keyword evidence="3" id="KW-1185">Reference proteome</keyword>
<feature type="transmembrane region" description="Helical" evidence="1">
    <location>
        <begin position="58"/>
        <end position="79"/>
    </location>
</feature>
<feature type="transmembrane region" description="Helical" evidence="1">
    <location>
        <begin position="34"/>
        <end position="52"/>
    </location>
</feature>
<gene>
    <name evidence="2" type="ORF">C7C56_000285</name>
</gene>
<keyword evidence="1" id="KW-1133">Transmembrane helix</keyword>
<dbReference type="OrthoDB" id="9091577at2"/>
<name>A0A2U2I7N7_9BURK</name>
<accession>A0A2U2I7N7</accession>
<evidence type="ECO:0000256" key="1">
    <source>
        <dbReference type="SAM" id="Phobius"/>
    </source>
</evidence>
<comment type="caution">
    <text evidence="2">The sequence shown here is derived from an EMBL/GenBank/DDBJ whole genome shotgun (WGS) entry which is preliminary data.</text>
</comment>
<sequence length="154" mass="17505">MEQHRSRKWQRAGRPAWRHEWFLKRNCSLSPRQVALAYGALCLAALGVGLAFAALGIWFVFLFSLVEIAAVLLALLHYARHVCDHQHIALGDACLLVERVEAGRLHQVRLDPCWTRITVPDRRRALIRLESRGVVVDVGALVTEQQRIRVALEI</sequence>
<dbReference type="Proteomes" id="UP000241421">
    <property type="component" value="Unassembled WGS sequence"/>
</dbReference>
<organism evidence="2 3">
    <name type="scientific">Massilia glaciei</name>
    <dbReference type="NCBI Taxonomy" id="1524097"/>
    <lineage>
        <taxon>Bacteria</taxon>
        <taxon>Pseudomonadati</taxon>
        <taxon>Pseudomonadota</taxon>
        <taxon>Betaproteobacteria</taxon>
        <taxon>Burkholderiales</taxon>
        <taxon>Oxalobacteraceae</taxon>
        <taxon>Telluria group</taxon>
        <taxon>Massilia</taxon>
    </lineage>
</organism>